<organism evidence="2 3">
    <name type="scientific">Paenibacillus mendelii</name>
    <dbReference type="NCBI Taxonomy" id="206163"/>
    <lineage>
        <taxon>Bacteria</taxon>
        <taxon>Bacillati</taxon>
        <taxon>Bacillota</taxon>
        <taxon>Bacilli</taxon>
        <taxon>Bacillales</taxon>
        <taxon>Paenibacillaceae</taxon>
        <taxon>Paenibacillus</taxon>
    </lineage>
</organism>
<feature type="transmembrane region" description="Helical" evidence="1">
    <location>
        <begin position="25"/>
        <end position="43"/>
    </location>
</feature>
<dbReference type="Pfam" id="PF09997">
    <property type="entry name" value="DUF2238"/>
    <property type="match status" value="1"/>
</dbReference>
<dbReference type="InterPro" id="IPR014509">
    <property type="entry name" value="YjdF-like"/>
</dbReference>
<keyword evidence="1" id="KW-0812">Transmembrane</keyword>
<feature type="transmembrane region" description="Helical" evidence="1">
    <location>
        <begin position="149"/>
        <end position="175"/>
    </location>
</feature>
<comment type="caution">
    <text evidence="2">The sequence shown here is derived from an EMBL/GenBank/DDBJ whole genome shotgun (WGS) entry which is preliminary data.</text>
</comment>
<feature type="transmembrane region" description="Helical" evidence="1">
    <location>
        <begin position="195"/>
        <end position="212"/>
    </location>
</feature>
<evidence type="ECO:0000256" key="1">
    <source>
        <dbReference type="SAM" id="Phobius"/>
    </source>
</evidence>
<gene>
    <name evidence="2" type="ORF">ACFFJ8_13750</name>
</gene>
<dbReference type="InterPro" id="IPR058534">
    <property type="entry name" value="YjdF"/>
</dbReference>
<feature type="transmembrane region" description="Helical" evidence="1">
    <location>
        <begin position="78"/>
        <end position="99"/>
    </location>
</feature>
<sequence>MRMHTLYWPDRTALGADIPFRSNRLLQISVVVFSLYWIFMGIWPVQRSLWLVENLLVVALAVLLVWTYRKFRFSNQSYLFILLFLVLHTFATHYSYATTPIDEWLKTTFHTKRSYYDRFVHFAFGLLWVYPFGELYVRLAGRRGAWPFVVPAAIVMALSALFEITEAAGAIIVGQEPKGGEFVGMQGDVFDTQKDMFAAFIGALLAIAWLFLRQRRKRGELRSAAFAESGEAPTTGNGRE</sequence>
<name>A0ABV6J9H1_9BACL</name>
<keyword evidence="1" id="KW-1133">Transmembrane helix</keyword>
<reference evidence="2 3" key="1">
    <citation type="submission" date="2024-09" db="EMBL/GenBank/DDBJ databases">
        <authorList>
            <person name="Sun Q."/>
            <person name="Mori K."/>
        </authorList>
    </citation>
    <scope>NUCLEOTIDE SEQUENCE [LARGE SCALE GENOMIC DNA]</scope>
    <source>
        <strain evidence="2 3">CCM 4839</strain>
    </source>
</reference>
<feature type="transmembrane region" description="Helical" evidence="1">
    <location>
        <begin position="49"/>
        <end position="66"/>
    </location>
</feature>
<keyword evidence="3" id="KW-1185">Reference proteome</keyword>
<protein>
    <submittedName>
        <fullName evidence="2">DUF2238 domain-containing protein</fullName>
    </submittedName>
</protein>
<dbReference type="PIRSF" id="PIRSF020606">
    <property type="entry name" value="UCP020606"/>
    <property type="match status" value="1"/>
</dbReference>
<dbReference type="EMBL" id="JBHLVF010000017">
    <property type="protein sequence ID" value="MFC0392432.1"/>
    <property type="molecule type" value="Genomic_DNA"/>
</dbReference>
<dbReference type="Proteomes" id="UP001589818">
    <property type="component" value="Unassembled WGS sequence"/>
</dbReference>
<evidence type="ECO:0000313" key="2">
    <source>
        <dbReference type="EMBL" id="MFC0392432.1"/>
    </source>
</evidence>
<dbReference type="RefSeq" id="WP_204819518.1">
    <property type="nucleotide sequence ID" value="NZ_JANHOF010000003.1"/>
</dbReference>
<accession>A0ABV6J9H1</accession>
<proteinExistence type="predicted"/>
<keyword evidence="1" id="KW-0472">Membrane</keyword>
<evidence type="ECO:0000313" key="3">
    <source>
        <dbReference type="Proteomes" id="UP001589818"/>
    </source>
</evidence>
<feature type="transmembrane region" description="Helical" evidence="1">
    <location>
        <begin position="119"/>
        <end position="137"/>
    </location>
</feature>